<feature type="domain" description="RCK N-terminal" evidence="3">
    <location>
        <begin position="107"/>
        <end position="224"/>
    </location>
</feature>
<evidence type="ECO:0000313" key="5">
    <source>
        <dbReference type="EMBL" id="AEB10610.1"/>
    </source>
</evidence>
<accession>F2NIR6</accession>
<dbReference type="PROSITE" id="PS51202">
    <property type="entry name" value="RCK_C"/>
    <property type="match status" value="1"/>
</dbReference>
<sequence length="331" mass="36424">MNPLRSIVIGLIWLTVILLAGSFGYMVLEGWHFFEGLYMTVITLTTVGYGEVRPLSEYGRFFTMLLIFSGLGFMFYVAGALAQVVVEGQLRDVFGRRRLEREIHGLKNHYIICGFGRIGEVIARELRHNHIPLVVVDNRPQHTQIMERSHYLYVIGNATQEEVLLAAGIEQARGLISVVTSDADNVYIVLSARSLNPNLIIVARAGEAGSEQKLRRAGANEVISPYELGGQRMAQTILRPTVVDFMDVALGEGIDLSLEEIPVGGGSDIIGRAIKDSGIRQNLDLIIVAIKRLDGAMLFNPQSDTPILQGDTLIALGAKANLDKLMRLLQA</sequence>
<evidence type="ECO:0000313" key="6">
    <source>
        <dbReference type="Proteomes" id="UP000000483"/>
    </source>
</evidence>
<dbReference type="SUPFAM" id="SSF51735">
    <property type="entry name" value="NAD(P)-binding Rossmann-fold domains"/>
    <property type="match status" value="1"/>
</dbReference>
<keyword evidence="6" id="KW-1185">Reference proteome</keyword>
<dbReference type="AlphaFoldDB" id="F2NIR6"/>
<dbReference type="Gene3D" id="1.10.287.70">
    <property type="match status" value="1"/>
</dbReference>
<gene>
    <name evidence="5" type="ordered locus">Desac_2808</name>
</gene>
<dbReference type="PROSITE" id="PS51201">
    <property type="entry name" value="RCK_N"/>
    <property type="match status" value="1"/>
</dbReference>
<dbReference type="InterPro" id="IPR050721">
    <property type="entry name" value="Trk_Ktr_HKT_K-transport"/>
</dbReference>
<dbReference type="InterPro" id="IPR036291">
    <property type="entry name" value="NAD(P)-bd_dom_sf"/>
</dbReference>
<feature type="transmembrane region" description="Helical" evidence="2">
    <location>
        <begin position="61"/>
        <end position="86"/>
    </location>
</feature>
<dbReference type="PANTHER" id="PTHR43833:SF9">
    <property type="entry name" value="POTASSIUM CHANNEL PROTEIN YUGO-RELATED"/>
    <property type="match status" value="1"/>
</dbReference>
<keyword evidence="2" id="KW-1133">Transmembrane helix</keyword>
<proteinExistence type="predicted"/>
<dbReference type="OrthoDB" id="9781411at2"/>
<dbReference type="eggNOG" id="COG1226">
    <property type="taxonomic scope" value="Bacteria"/>
</dbReference>
<dbReference type="Pfam" id="PF02254">
    <property type="entry name" value="TrkA_N"/>
    <property type="match status" value="1"/>
</dbReference>
<evidence type="ECO:0000259" key="3">
    <source>
        <dbReference type="PROSITE" id="PS51201"/>
    </source>
</evidence>
<dbReference type="Gene3D" id="3.40.50.720">
    <property type="entry name" value="NAD(P)-binding Rossmann-like Domain"/>
    <property type="match status" value="1"/>
</dbReference>
<dbReference type="InterPro" id="IPR003148">
    <property type="entry name" value="RCK_N"/>
</dbReference>
<feature type="transmembrane region" description="Helical" evidence="2">
    <location>
        <begin position="7"/>
        <end position="25"/>
    </location>
</feature>
<dbReference type="KEGG" id="dao:Desac_2808"/>
<dbReference type="Pfam" id="PF02080">
    <property type="entry name" value="TrkA_C"/>
    <property type="match status" value="1"/>
</dbReference>
<dbReference type="InterPro" id="IPR006037">
    <property type="entry name" value="RCK_C"/>
</dbReference>
<dbReference type="EMBL" id="CP002629">
    <property type="protein sequence ID" value="AEB10610.1"/>
    <property type="molecule type" value="Genomic_DNA"/>
</dbReference>
<dbReference type="GO" id="GO:0006813">
    <property type="term" value="P:potassium ion transport"/>
    <property type="evidence" value="ECO:0007669"/>
    <property type="project" value="InterPro"/>
</dbReference>
<evidence type="ECO:0000256" key="2">
    <source>
        <dbReference type="SAM" id="Phobius"/>
    </source>
</evidence>
<evidence type="ECO:0000256" key="1">
    <source>
        <dbReference type="ARBA" id="ARBA00004651"/>
    </source>
</evidence>
<reference evidence="6" key="2">
    <citation type="submission" date="2011-03" db="EMBL/GenBank/DDBJ databases">
        <title>The complete genome of Desulfobacca acetoxidans DSM 11109.</title>
        <authorList>
            <consortium name="US DOE Joint Genome Institute (JGI-PGF)"/>
            <person name="Lucas S."/>
            <person name="Copeland A."/>
            <person name="Lapidus A."/>
            <person name="Bruce D."/>
            <person name="Goodwin L."/>
            <person name="Pitluck S."/>
            <person name="Peters L."/>
            <person name="Kyrpides N."/>
            <person name="Mavromatis K."/>
            <person name="Ivanova N."/>
            <person name="Ovchinnikova G."/>
            <person name="Teshima H."/>
            <person name="Detter J.C."/>
            <person name="Han C."/>
            <person name="Land M."/>
            <person name="Hauser L."/>
            <person name="Markowitz V."/>
            <person name="Cheng J.-F."/>
            <person name="Hugenholtz P."/>
            <person name="Woyke T."/>
            <person name="Wu D."/>
            <person name="Spring S."/>
            <person name="Schueler E."/>
            <person name="Brambilla E."/>
            <person name="Klenk H.-P."/>
            <person name="Eisen J.A."/>
        </authorList>
    </citation>
    <scope>NUCLEOTIDE SEQUENCE [LARGE SCALE GENOMIC DNA]</scope>
    <source>
        <strain evidence="6">ATCC 700848 / DSM 11109 / ASRB2</strain>
    </source>
</reference>
<name>F2NIR6_DESAR</name>
<dbReference type="InterPro" id="IPR036721">
    <property type="entry name" value="RCK_C_sf"/>
</dbReference>
<keyword evidence="2" id="KW-0472">Membrane</keyword>
<dbReference type="GO" id="GO:0005886">
    <property type="term" value="C:plasma membrane"/>
    <property type="evidence" value="ECO:0007669"/>
    <property type="project" value="UniProtKB-SubCell"/>
</dbReference>
<protein>
    <submittedName>
        <fullName evidence="5">TrkA-N domain protein</fullName>
    </submittedName>
</protein>
<dbReference type="RefSeq" id="WP_013707719.1">
    <property type="nucleotide sequence ID" value="NC_015388.1"/>
</dbReference>
<dbReference type="Proteomes" id="UP000000483">
    <property type="component" value="Chromosome"/>
</dbReference>
<evidence type="ECO:0000259" key="4">
    <source>
        <dbReference type="PROSITE" id="PS51202"/>
    </source>
</evidence>
<keyword evidence="2" id="KW-0812">Transmembrane</keyword>
<reference evidence="5 6" key="1">
    <citation type="journal article" date="2011" name="Stand. Genomic Sci.">
        <title>Complete genome sequence of the acetate-degrading sulfate reducer Desulfobacca acetoxidans type strain (ASRB2).</title>
        <authorList>
            <person name="Goker M."/>
            <person name="Teshima H."/>
            <person name="Lapidus A."/>
            <person name="Nolan M."/>
            <person name="Lucas S."/>
            <person name="Hammon N."/>
            <person name="Deshpande S."/>
            <person name="Cheng J.F."/>
            <person name="Tapia R."/>
            <person name="Han C."/>
            <person name="Goodwin L."/>
            <person name="Pitluck S."/>
            <person name="Huntemann M."/>
            <person name="Liolios K."/>
            <person name="Ivanova N."/>
            <person name="Pagani I."/>
            <person name="Mavromatis K."/>
            <person name="Ovchinikova G."/>
            <person name="Pati A."/>
            <person name="Chen A."/>
            <person name="Palaniappan K."/>
            <person name="Land M."/>
            <person name="Hauser L."/>
            <person name="Brambilla E.M."/>
            <person name="Rohde M."/>
            <person name="Spring S."/>
            <person name="Detter J.C."/>
            <person name="Woyke T."/>
            <person name="Bristow J."/>
            <person name="Eisen J.A."/>
            <person name="Markowitz V."/>
            <person name="Hugenholtz P."/>
            <person name="Kyrpides N.C."/>
            <person name="Klenk H.P."/>
        </authorList>
    </citation>
    <scope>NUCLEOTIDE SEQUENCE [LARGE SCALE GENOMIC DNA]</scope>
    <source>
        <strain evidence="6">ATCC 700848 / DSM 11109 / ASRB2</strain>
    </source>
</reference>
<dbReference type="SUPFAM" id="SSF81324">
    <property type="entry name" value="Voltage-gated potassium channels"/>
    <property type="match status" value="1"/>
</dbReference>
<dbReference type="GO" id="GO:0008324">
    <property type="term" value="F:monoatomic cation transmembrane transporter activity"/>
    <property type="evidence" value="ECO:0007669"/>
    <property type="project" value="InterPro"/>
</dbReference>
<dbReference type="STRING" id="880072.Desac_2808"/>
<dbReference type="Gene3D" id="3.30.70.1450">
    <property type="entry name" value="Regulator of K+ conductance, C-terminal domain"/>
    <property type="match status" value="1"/>
</dbReference>
<feature type="domain" description="RCK C-terminal" evidence="4">
    <location>
        <begin position="246"/>
        <end position="331"/>
    </location>
</feature>
<dbReference type="HOGENOM" id="CLU_050982_0_1_7"/>
<organism evidence="5 6">
    <name type="scientific">Desulfobacca acetoxidans (strain ATCC 700848 / DSM 11109 / ASRB2)</name>
    <dbReference type="NCBI Taxonomy" id="880072"/>
    <lineage>
        <taxon>Bacteria</taxon>
        <taxon>Pseudomonadati</taxon>
        <taxon>Thermodesulfobacteriota</taxon>
        <taxon>Desulfobaccia</taxon>
        <taxon>Desulfobaccales</taxon>
        <taxon>Desulfobaccaceae</taxon>
        <taxon>Desulfobacca</taxon>
    </lineage>
</organism>
<dbReference type="SUPFAM" id="SSF116726">
    <property type="entry name" value="TrkA C-terminal domain-like"/>
    <property type="match status" value="1"/>
</dbReference>
<dbReference type="PANTHER" id="PTHR43833">
    <property type="entry name" value="POTASSIUM CHANNEL PROTEIN 2-RELATED-RELATED"/>
    <property type="match status" value="1"/>
</dbReference>
<dbReference type="Pfam" id="PF07885">
    <property type="entry name" value="Ion_trans_2"/>
    <property type="match status" value="1"/>
</dbReference>
<comment type="subcellular location">
    <subcellularLocation>
        <location evidence="1">Cell membrane</location>
        <topology evidence="1">Multi-pass membrane protein</topology>
    </subcellularLocation>
</comment>
<feature type="transmembrane region" description="Helical" evidence="2">
    <location>
        <begin position="31"/>
        <end position="49"/>
    </location>
</feature>
<dbReference type="InterPro" id="IPR013099">
    <property type="entry name" value="K_chnl_dom"/>
</dbReference>